<evidence type="ECO:0000313" key="11">
    <source>
        <dbReference type="EMBL" id="ALS38581.1"/>
    </source>
</evidence>
<dbReference type="PROSITE" id="PS00761">
    <property type="entry name" value="SPASE_I_3"/>
    <property type="match status" value="1"/>
</dbReference>
<dbReference type="RefSeq" id="WP_208928118.1">
    <property type="nucleotide sequence ID" value="NZ_CP013655.1"/>
</dbReference>
<dbReference type="CDD" id="cd06530">
    <property type="entry name" value="S26_SPase_I"/>
    <property type="match status" value="1"/>
</dbReference>
<feature type="region of interest" description="Disordered" evidence="9">
    <location>
        <begin position="1"/>
        <end position="36"/>
    </location>
</feature>
<evidence type="ECO:0000256" key="9">
    <source>
        <dbReference type="SAM" id="MobiDB-lite"/>
    </source>
</evidence>
<feature type="transmembrane region" description="Helical" evidence="8">
    <location>
        <begin position="46"/>
        <end position="66"/>
    </location>
</feature>
<keyword evidence="8" id="KW-0472">Membrane</keyword>
<evidence type="ECO:0000313" key="12">
    <source>
        <dbReference type="Proteomes" id="UP000067523"/>
    </source>
</evidence>
<dbReference type="InterPro" id="IPR036286">
    <property type="entry name" value="LexA/Signal_pep-like_sf"/>
</dbReference>
<keyword evidence="12" id="KW-1185">Reference proteome</keyword>
<protein>
    <recommendedName>
        <fullName evidence="4 8">Signal peptidase I</fullName>
        <ecNumber evidence="4 8">3.4.21.89</ecNumber>
    </recommendedName>
</protein>
<evidence type="ECO:0000256" key="5">
    <source>
        <dbReference type="ARBA" id="ARBA00022670"/>
    </source>
</evidence>
<keyword evidence="6 8" id="KW-0378">Hydrolase</keyword>
<feature type="compositionally biased region" description="Basic and acidic residues" evidence="9">
    <location>
        <begin position="22"/>
        <end position="36"/>
    </location>
</feature>
<dbReference type="GO" id="GO:0006465">
    <property type="term" value="P:signal peptide processing"/>
    <property type="evidence" value="ECO:0007669"/>
    <property type="project" value="InterPro"/>
</dbReference>
<dbReference type="InterPro" id="IPR019758">
    <property type="entry name" value="Pept_S26A_signal_pept_1_CS"/>
</dbReference>
<evidence type="ECO:0000256" key="3">
    <source>
        <dbReference type="ARBA" id="ARBA00009370"/>
    </source>
</evidence>
<dbReference type="AlphaFoldDB" id="A0A0U2LYV1"/>
<organism evidence="11 12">
    <name type="scientific">Enterococcus rotai</name>
    <dbReference type="NCBI Taxonomy" id="118060"/>
    <lineage>
        <taxon>Bacteria</taxon>
        <taxon>Bacillati</taxon>
        <taxon>Bacillota</taxon>
        <taxon>Bacilli</taxon>
        <taxon>Lactobacillales</taxon>
        <taxon>Enterococcaceae</taxon>
        <taxon>Enterococcus</taxon>
    </lineage>
</organism>
<dbReference type="STRING" id="118060.ATZ35_15920"/>
<feature type="domain" description="Peptidase S26" evidence="10">
    <location>
        <begin position="45"/>
        <end position="215"/>
    </location>
</feature>
<dbReference type="GO" id="GO:0005886">
    <property type="term" value="C:plasma membrane"/>
    <property type="evidence" value="ECO:0007669"/>
    <property type="project" value="UniProtKB-SubCell"/>
</dbReference>
<dbReference type="SUPFAM" id="SSF51306">
    <property type="entry name" value="LexA/Signal peptidase"/>
    <property type="match status" value="1"/>
</dbReference>
<evidence type="ECO:0000256" key="7">
    <source>
        <dbReference type="PIRSR" id="PIRSR600223-1"/>
    </source>
</evidence>
<evidence type="ECO:0000256" key="6">
    <source>
        <dbReference type="ARBA" id="ARBA00022801"/>
    </source>
</evidence>
<feature type="compositionally biased region" description="Basic residues" evidence="9">
    <location>
        <begin position="1"/>
        <end position="14"/>
    </location>
</feature>
<dbReference type="Pfam" id="PF10502">
    <property type="entry name" value="Peptidase_S26"/>
    <property type="match status" value="1"/>
</dbReference>
<dbReference type="GO" id="GO:0004252">
    <property type="term" value="F:serine-type endopeptidase activity"/>
    <property type="evidence" value="ECO:0007669"/>
    <property type="project" value="InterPro"/>
</dbReference>
<keyword evidence="8" id="KW-0812">Transmembrane</keyword>
<dbReference type="Gene3D" id="2.10.109.10">
    <property type="entry name" value="Umud Fragment, subunit A"/>
    <property type="match status" value="1"/>
</dbReference>
<dbReference type="InterPro" id="IPR019533">
    <property type="entry name" value="Peptidase_S26"/>
</dbReference>
<dbReference type="InterPro" id="IPR000223">
    <property type="entry name" value="Pept_S26A_signal_pept_1"/>
</dbReference>
<dbReference type="InterPro" id="IPR019756">
    <property type="entry name" value="Pept_S26A_signal_pept_1_Ser-AS"/>
</dbReference>
<accession>A0A0U2LYV1</accession>
<reference evidence="12" key="1">
    <citation type="submission" date="2015-12" db="EMBL/GenBank/DDBJ databases">
        <authorList>
            <person name="Lauer A."/>
            <person name="Humrighouse B."/>
            <person name="Loparev V."/>
            <person name="Shewmaker P.L."/>
            <person name="Whitney A.M."/>
            <person name="McLaughlin R.W."/>
        </authorList>
    </citation>
    <scope>NUCLEOTIDE SEQUENCE [LARGE SCALE GENOMIC DNA]</scope>
    <source>
        <strain evidence="12">LMG 26678</strain>
    </source>
</reference>
<keyword evidence="8" id="KW-1133">Transmembrane helix</keyword>
<gene>
    <name evidence="11" type="ORF">ATZ35_15920</name>
</gene>
<keyword evidence="5 8" id="KW-0645">Protease</keyword>
<proteinExistence type="inferred from homology"/>
<evidence type="ECO:0000256" key="1">
    <source>
        <dbReference type="ARBA" id="ARBA00000677"/>
    </source>
</evidence>
<comment type="catalytic activity">
    <reaction evidence="1 8">
        <text>Cleavage of hydrophobic, N-terminal signal or leader sequences from secreted and periplasmic proteins.</text>
        <dbReference type="EC" id="3.4.21.89"/>
    </reaction>
</comment>
<dbReference type="GO" id="GO:0009003">
    <property type="term" value="F:signal peptidase activity"/>
    <property type="evidence" value="ECO:0007669"/>
    <property type="project" value="UniProtKB-EC"/>
</dbReference>
<dbReference type="EMBL" id="CP013655">
    <property type="protein sequence ID" value="ALS38581.1"/>
    <property type="molecule type" value="Genomic_DNA"/>
</dbReference>
<dbReference type="KEGG" id="erx:ATZ35_15920"/>
<evidence type="ECO:0000256" key="8">
    <source>
        <dbReference type="RuleBase" id="RU362042"/>
    </source>
</evidence>
<comment type="similarity">
    <text evidence="3 8">Belongs to the peptidase S26 family.</text>
</comment>
<dbReference type="NCBIfam" id="TIGR02227">
    <property type="entry name" value="sigpep_I_bact"/>
    <property type="match status" value="1"/>
</dbReference>
<dbReference type="PRINTS" id="PR00727">
    <property type="entry name" value="LEADERPTASE"/>
</dbReference>
<evidence type="ECO:0000256" key="4">
    <source>
        <dbReference type="ARBA" id="ARBA00013208"/>
    </source>
</evidence>
<dbReference type="PROSITE" id="PS00501">
    <property type="entry name" value="SPASE_I_1"/>
    <property type="match status" value="1"/>
</dbReference>
<evidence type="ECO:0000259" key="10">
    <source>
        <dbReference type="Pfam" id="PF10502"/>
    </source>
</evidence>
<comment type="subcellular location">
    <subcellularLocation>
        <location evidence="2">Cell membrane</location>
        <topology evidence="2">Single-pass type II membrane protein</topology>
    </subcellularLocation>
    <subcellularLocation>
        <location evidence="8">Membrane</location>
        <topology evidence="8">Single-pass type II membrane protein</topology>
    </subcellularLocation>
</comment>
<dbReference type="Proteomes" id="UP000067523">
    <property type="component" value="Chromosome"/>
</dbReference>
<name>A0A0U2LYV1_9ENTE</name>
<sequence length="224" mass="25695">MAKGPHFSKKKKQRQTTLSPNKRREQRLNLSKKQSENNMLEHRRSWLKEGFLFFALILVIVFLVVFKTHRVSGKSMAPTFENSDRIIVQKNTSPKRYEIVTFDPEIPNDPSYVKRIIGLPGDQIWTESNAVYIRPSNAAPWQQDEVPQFIISMLPDSTLKVLVHEEVALKLSGLATIPKGSYFVLGDNRAESKDSRALGLIEEEQIEGVVVFRYFPFNKIGLVH</sequence>
<dbReference type="EC" id="3.4.21.89" evidence="4 8"/>
<feature type="active site" evidence="7">
    <location>
        <position position="75"/>
    </location>
</feature>
<dbReference type="PANTHER" id="PTHR43390">
    <property type="entry name" value="SIGNAL PEPTIDASE I"/>
    <property type="match status" value="1"/>
</dbReference>
<dbReference type="PANTHER" id="PTHR43390:SF1">
    <property type="entry name" value="CHLOROPLAST PROCESSING PEPTIDASE"/>
    <property type="match status" value="1"/>
</dbReference>
<evidence type="ECO:0000256" key="2">
    <source>
        <dbReference type="ARBA" id="ARBA00004401"/>
    </source>
</evidence>
<feature type="active site" evidence="7">
    <location>
        <position position="114"/>
    </location>
</feature>